<dbReference type="Pfam" id="PF00668">
    <property type="entry name" value="Condensation"/>
    <property type="match status" value="1"/>
</dbReference>
<name>A0ABS6YXP2_9ACTN</name>
<feature type="non-terminal residue" evidence="2">
    <location>
        <position position="435"/>
    </location>
</feature>
<keyword evidence="3" id="KW-1185">Reference proteome</keyword>
<proteinExistence type="predicted"/>
<gene>
    <name evidence="2" type="ORF">GKQ77_32525</name>
</gene>
<dbReference type="Gene3D" id="3.30.559.10">
    <property type="entry name" value="Chloramphenicol acetyltransferase-like domain"/>
    <property type="match status" value="1"/>
</dbReference>
<feature type="non-terminal residue" evidence="2">
    <location>
        <position position="1"/>
    </location>
</feature>
<dbReference type="InterPro" id="IPR023213">
    <property type="entry name" value="CAT-like_dom_sf"/>
</dbReference>
<dbReference type="Proteomes" id="UP001197114">
    <property type="component" value="Unassembled WGS sequence"/>
</dbReference>
<protein>
    <submittedName>
        <fullName evidence="2">Non-ribosomal peptide synthetase</fullName>
    </submittedName>
</protein>
<organism evidence="2 3">
    <name type="scientific">Streptomyces anatolicus</name>
    <dbReference type="NCBI Taxonomy" id="2675858"/>
    <lineage>
        <taxon>Bacteria</taxon>
        <taxon>Bacillati</taxon>
        <taxon>Actinomycetota</taxon>
        <taxon>Actinomycetes</taxon>
        <taxon>Kitasatosporales</taxon>
        <taxon>Streptomycetaceae</taxon>
        <taxon>Streptomyces</taxon>
    </lineage>
</organism>
<evidence type="ECO:0000313" key="3">
    <source>
        <dbReference type="Proteomes" id="UP001197114"/>
    </source>
</evidence>
<dbReference type="InterPro" id="IPR001242">
    <property type="entry name" value="Condensation_dom"/>
</dbReference>
<dbReference type="EMBL" id="WMBF01000831">
    <property type="protein sequence ID" value="MBW5426227.1"/>
    <property type="molecule type" value="Genomic_DNA"/>
</dbReference>
<comment type="caution">
    <text evidence="2">The sequence shown here is derived from an EMBL/GenBank/DDBJ whole genome shotgun (WGS) entry which is preliminary data.</text>
</comment>
<sequence length="435" mass="47289">PTPVPPASGAPLSPGQQRIWFLERMLPGRTAYNEVKAIDLDGPLDADALRNSLRALVARHEQLRTVFREVSGEARQFAQAPGEVDFAVVDGTGPGRDAVADTLQAESERRFDLANGPLFVTRLVRLGPERHVLVLSLHHIVMDAASAAVLARDVSALYRAETTGAPAAADLPALTHTYADHARRQLDSLGDAKAADDLAYWKKVLDGDLPVLDLPTDRPRPPVMTSNGRALFRTLTPELSAAVRKFSRERRSTLFMTLLAGYAAALRRVSGQDDLVIGTPMSDRRPPYEDVVGFFVNTLALRLDLSGDPDFGTLLDRVRAVALDAYDHADVPFEAVVRELAPARALDRTPVFQTLAEYETGDPFRFDLPGVRATPLDSGPDKALTDLSVYFTDQPDGVRCHLEYNTDLFDEATVDALFGTFRDVLAEAVGPAGAG</sequence>
<dbReference type="Gene3D" id="3.30.559.30">
    <property type="entry name" value="Nonribosomal peptide synthetase, condensation domain"/>
    <property type="match status" value="1"/>
</dbReference>
<feature type="domain" description="Condensation" evidence="1">
    <location>
        <begin position="10"/>
        <end position="429"/>
    </location>
</feature>
<dbReference type="PANTHER" id="PTHR45527:SF1">
    <property type="entry name" value="FATTY ACID SYNTHASE"/>
    <property type="match status" value="1"/>
</dbReference>
<evidence type="ECO:0000259" key="1">
    <source>
        <dbReference type="Pfam" id="PF00668"/>
    </source>
</evidence>
<dbReference type="RefSeq" id="WP_258022360.1">
    <property type="nucleotide sequence ID" value="NZ_WMBF01000831.1"/>
</dbReference>
<dbReference type="CDD" id="cd19531">
    <property type="entry name" value="LCL_NRPS-like"/>
    <property type="match status" value="1"/>
</dbReference>
<reference evidence="2 3" key="1">
    <citation type="submission" date="2019-11" db="EMBL/GenBank/DDBJ databases">
        <authorList>
            <person name="Ay H."/>
        </authorList>
    </citation>
    <scope>NUCLEOTIDE SEQUENCE [LARGE SCALE GENOMIC DNA]</scope>
    <source>
        <strain evidence="2 3">BG9H</strain>
    </source>
</reference>
<dbReference type="SUPFAM" id="SSF52777">
    <property type="entry name" value="CoA-dependent acyltransferases"/>
    <property type="match status" value="2"/>
</dbReference>
<evidence type="ECO:0000313" key="2">
    <source>
        <dbReference type="EMBL" id="MBW5426227.1"/>
    </source>
</evidence>
<dbReference type="PANTHER" id="PTHR45527">
    <property type="entry name" value="NONRIBOSOMAL PEPTIDE SYNTHETASE"/>
    <property type="match status" value="1"/>
</dbReference>
<accession>A0ABS6YXP2</accession>